<dbReference type="GO" id="GO:0010436">
    <property type="term" value="F:carotenoid dioxygenase activity"/>
    <property type="evidence" value="ECO:0000318"/>
    <property type="project" value="GO_Central"/>
</dbReference>
<keyword evidence="2 5" id="KW-0479">Metal-binding</keyword>
<dbReference type="GO" id="GO:0009570">
    <property type="term" value="C:chloroplast stroma"/>
    <property type="evidence" value="ECO:0000318"/>
    <property type="project" value="GO_Central"/>
</dbReference>
<evidence type="ECO:0000256" key="3">
    <source>
        <dbReference type="ARBA" id="ARBA00022964"/>
    </source>
</evidence>
<organism evidence="6 7">
    <name type="scientific">Erythranthe guttata</name>
    <name type="common">Yellow monkey flower</name>
    <name type="synonym">Mimulus guttatus</name>
    <dbReference type="NCBI Taxonomy" id="4155"/>
    <lineage>
        <taxon>Eukaryota</taxon>
        <taxon>Viridiplantae</taxon>
        <taxon>Streptophyta</taxon>
        <taxon>Embryophyta</taxon>
        <taxon>Tracheophyta</taxon>
        <taxon>Spermatophyta</taxon>
        <taxon>Magnoliopsida</taxon>
        <taxon>eudicotyledons</taxon>
        <taxon>Gunneridae</taxon>
        <taxon>Pentapetalae</taxon>
        <taxon>asterids</taxon>
        <taxon>lamiids</taxon>
        <taxon>Lamiales</taxon>
        <taxon>Phrymaceae</taxon>
        <taxon>Erythranthe</taxon>
    </lineage>
</organism>
<evidence type="ECO:0000313" key="6">
    <source>
        <dbReference type="EMBL" id="EYU19263.1"/>
    </source>
</evidence>
<feature type="binding site" evidence="5">
    <location>
        <position position="338"/>
    </location>
    <ligand>
        <name>Fe cation</name>
        <dbReference type="ChEBI" id="CHEBI:24875"/>
        <note>catalytic</note>
    </ligand>
</feature>
<comment type="cofactor">
    <cofactor evidence="5">
        <name>Fe(2+)</name>
        <dbReference type="ChEBI" id="CHEBI:29033"/>
    </cofactor>
    <text evidence="5">Binds 1 Fe(2+) ion per subunit.</text>
</comment>
<reference evidence="6 7" key="1">
    <citation type="journal article" date="2013" name="Proc. Natl. Acad. Sci. U.S.A.">
        <title>Fine-scale variation in meiotic recombination in Mimulus inferred from population shotgun sequencing.</title>
        <authorList>
            <person name="Hellsten U."/>
            <person name="Wright K.M."/>
            <person name="Jenkins J."/>
            <person name="Shu S."/>
            <person name="Yuan Y."/>
            <person name="Wessler S.R."/>
            <person name="Schmutz J."/>
            <person name="Willis J.H."/>
            <person name="Rokhsar D.S."/>
        </authorList>
    </citation>
    <scope>NUCLEOTIDE SEQUENCE [LARGE SCALE GENOMIC DNA]</scope>
    <source>
        <strain evidence="7">cv. DUN x IM62</strain>
    </source>
</reference>
<sequence length="350" mass="38737">MGESDLPYTVKLTSDGDIITLGRHESFGEPLMTMTAHPKVEAETGEAFAFRHSIVHPFLTYFRINADGIKQPEVPISSLKEASLIHDFAVTKNYAVFFDSQIVIKPVEILRGKQPIGVNAAKMPRLGIIRRYAVDENEMWWVDAPGFNMIHAVNAWEEDDGNTIVMVALNILGVEHVLERVDLIHSSVERIEIDVQTESLRRRSSVCSRNLEFAVINPAYVGKKNRYAYASIGEPMPNMVGVVKIDLSLSATTGYSSSGDECAVASHLYPPGCSGGEIVFVPREPENPATQEDDGYLVSYVYDKNTQESNFIVMDAKSPTLAIVAAVKLPHRVPFGFHGIFVPDSQLKKL</sequence>
<proteinExistence type="inferred from homology"/>
<evidence type="ECO:0008006" key="8">
    <source>
        <dbReference type="Google" id="ProtNLM"/>
    </source>
</evidence>
<evidence type="ECO:0000256" key="5">
    <source>
        <dbReference type="PIRSR" id="PIRSR604294-1"/>
    </source>
</evidence>
<gene>
    <name evidence="6" type="ORF">MIMGU_mgv1a009176mg</name>
</gene>
<dbReference type="PANTHER" id="PTHR10543">
    <property type="entry name" value="BETA-CAROTENE DIOXYGENASE"/>
    <property type="match status" value="1"/>
</dbReference>
<dbReference type="Proteomes" id="UP000030748">
    <property type="component" value="Unassembled WGS sequence"/>
</dbReference>
<dbReference type="PANTHER" id="PTHR10543:SF46">
    <property type="entry name" value="CAROTENOID CLEAVAGE DIOXYGENASE 4, CHLOROPLASTIC-RELATED"/>
    <property type="match status" value="1"/>
</dbReference>
<keyword evidence="4 5" id="KW-0408">Iron</keyword>
<dbReference type="eggNOG" id="KOG1285">
    <property type="taxonomic scope" value="Eukaryota"/>
</dbReference>
<protein>
    <recommendedName>
        <fullName evidence="8">9-cis-epoxycarotenoid dioxygenase</fullName>
    </recommendedName>
</protein>
<keyword evidence="7" id="KW-1185">Reference proteome</keyword>
<dbReference type="AlphaFoldDB" id="A0A022PWR3"/>
<dbReference type="InterPro" id="IPR004294">
    <property type="entry name" value="Carotenoid_Oase"/>
</dbReference>
<feature type="binding site" evidence="5">
    <location>
        <position position="37"/>
    </location>
    <ligand>
        <name>Fe cation</name>
        <dbReference type="ChEBI" id="CHEBI:24875"/>
        <note>catalytic</note>
    </ligand>
</feature>
<dbReference type="STRING" id="4155.A0A022PWR3"/>
<keyword evidence="3" id="KW-0560">Oxidoreductase</keyword>
<evidence type="ECO:0000256" key="4">
    <source>
        <dbReference type="ARBA" id="ARBA00023004"/>
    </source>
</evidence>
<comment type="similarity">
    <text evidence="1">Belongs to the carotenoid oxygenase family.</text>
</comment>
<dbReference type="GO" id="GO:0016121">
    <property type="term" value="P:carotene catabolic process"/>
    <property type="evidence" value="ECO:0000318"/>
    <property type="project" value="GO_Central"/>
</dbReference>
<evidence type="ECO:0000256" key="1">
    <source>
        <dbReference type="ARBA" id="ARBA00006787"/>
    </source>
</evidence>
<name>A0A022PWR3_ERYGU</name>
<keyword evidence="3" id="KW-0223">Dioxygenase</keyword>
<accession>A0A022PWR3</accession>
<dbReference type="Pfam" id="PF03055">
    <property type="entry name" value="RPE65"/>
    <property type="match status" value="1"/>
</dbReference>
<dbReference type="EMBL" id="KI632299">
    <property type="protein sequence ID" value="EYU19263.1"/>
    <property type="molecule type" value="Genomic_DNA"/>
</dbReference>
<evidence type="ECO:0000313" key="7">
    <source>
        <dbReference type="Proteomes" id="UP000030748"/>
    </source>
</evidence>
<dbReference type="GO" id="GO:0046872">
    <property type="term" value="F:metal ion binding"/>
    <property type="evidence" value="ECO:0007669"/>
    <property type="project" value="UniProtKB-KW"/>
</dbReference>
<evidence type="ECO:0000256" key="2">
    <source>
        <dbReference type="ARBA" id="ARBA00022723"/>
    </source>
</evidence>
<feature type="binding site" evidence="5">
    <location>
        <position position="151"/>
    </location>
    <ligand>
        <name>Fe cation</name>
        <dbReference type="ChEBI" id="CHEBI:24875"/>
        <note>catalytic</note>
    </ligand>
</feature>
<feature type="binding site" evidence="5">
    <location>
        <position position="86"/>
    </location>
    <ligand>
        <name>Fe cation</name>
        <dbReference type="ChEBI" id="CHEBI:24875"/>
        <note>catalytic</note>
    </ligand>
</feature>